<keyword evidence="1" id="KW-0812">Transmembrane</keyword>
<gene>
    <name evidence="2" type="ORF">SAMN02745724_02129</name>
</gene>
<feature type="transmembrane region" description="Helical" evidence="1">
    <location>
        <begin position="12"/>
        <end position="38"/>
    </location>
</feature>
<proteinExistence type="predicted"/>
<protein>
    <submittedName>
        <fullName evidence="2">Predicted metal-binding membrane protein</fullName>
    </submittedName>
</protein>
<dbReference type="AlphaFoldDB" id="A0A1I1KPA3"/>
<feature type="transmembrane region" description="Helical" evidence="1">
    <location>
        <begin position="59"/>
        <end position="81"/>
    </location>
</feature>
<evidence type="ECO:0000256" key="1">
    <source>
        <dbReference type="SAM" id="Phobius"/>
    </source>
</evidence>
<reference evidence="2 3" key="1">
    <citation type="submission" date="2016-10" db="EMBL/GenBank/DDBJ databases">
        <authorList>
            <person name="de Groot N.N."/>
        </authorList>
    </citation>
    <scope>NUCLEOTIDE SEQUENCE [LARGE SCALE GENOMIC DNA]</scope>
    <source>
        <strain evidence="2 3">DSM 6059</strain>
    </source>
</reference>
<sequence length="213" mass="24409">MAPISHWSTLDILLLFIMWSIMMAGMMLPSALPVILLVEKINQNRKIRKAKYSHTLYFVLGYLLSWTLYSFIITLVQYGLHYLSILSPMMISAQKWFTCLLLFSAGVYQWLPIKQRCLKLCRSPLSFIITQWQEGTLNSIKIGFKHGQYCIGCCWVLMALLFVAGVMDLKWILALTVIVLIEKLAPYGAVFSKILGIGLILSCVFILVRFHYS</sequence>
<keyword evidence="1" id="KW-1133">Transmembrane helix</keyword>
<keyword evidence="3" id="KW-1185">Reference proteome</keyword>
<evidence type="ECO:0000313" key="2">
    <source>
        <dbReference type="EMBL" id="SFC62102.1"/>
    </source>
</evidence>
<dbReference type="Proteomes" id="UP000198862">
    <property type="component" value="Unassembled WGS sequence"/>
</dbReference>
<accession>A0A1I1KPA3</accession>
<dbReference type="InterPro" id="IPR018688">
    <property type="entry name" value="PpoB2-like"/>
</dbReference>
<dbReference type="STRING" id="1123010.SAMN02745724_02129"/>
<feature type="transmembrane region" description="Helical" evidence="1">
    <location>
        <begin position="149"/>
        <end position="181"/>
    </location>
</feature>
<dbReference type="Pfam" id="PF09948">
    <property type="entry name" value="PpoB2"/>
    <property type="match status" value="1"/>
</dbReference>
<organism evidence="2 3">
    <name type="scientific">Pseudoalteromonas denitrificans DSM 6059</name>
    <dbReference type="NCBI Taxonomy" id="1123010"/>
    <lineage>
        <taxon>Bacteria</taxon>
        <taxon>Pseudomonadati</taxon>
        <taxon>Pseudomonadota</taxon>
        <taxon>Gammaproteobacteria</taxon>
        <taxon>Alteromonadales</taxon>
        <taxon>Pseudoalteromonadaceae</taxon>
        <taxon>Pseudoalteromonas</taxon>
    </lineage>
</organism>
<name>A0A1I1KPA3_9GAMM</name>
<feature type="transmembrane region" description="Helical" evidence="1">
    <location>
        <begin position="187"/>
        <end position="208"/>
    </location>
</feature>
<dbReference type="EMBL" id="FOLO01000013">
    <property type="protein sequence ID" value="SFC62102.1"/>
    <property type="molecule type" value="Genomic_DNA"/>
</dbReference>
<feature type="transmembrane region" description="Helical" evidence="1">
    <location>
        <begin position="93"/>
        <end position="111"/>
    </location>
</feature>
<keyword evidence="1" id="KW-0472">Membrane</keyword>
<evidence type="ECO:0000313" key="3">
    <source>
        <dbReference type="Proteomes" id="UP000198862"/>
    </source>
</evidence>